<comment type="caution">
    <text evidence="2">The sequence shown here is derived from an EMBL/GenBank/DDBJ whole genome shotgun (WGS) entry which is preliminary data.</text>
</comment>
<dbReference type="Proteomes" id="UP000037178">
    <property type="component" value="Unassembled WGS sequence"/>
</dbReference>
<keyword evidence="1" id="KW-0472">Membrane</keyword>
<feature type="transmembrane region" description="Helical" evidence="1">
    <location>
        <begin position="12"/>
        <end position="32"/>
    </location>
</feature>
<organism evidence="2 3">
    <name type="scientific">Candidatus Rhodobacter oscarellae</name>
    <dbReference type="NCBI Taxonomy" id="1675527"/>
    <lineage>
        <taxon>Bacteria</taxon>
        <taxon>Pseudomonadati</taxon>
        <taxon>Pseudomonadota</taxon>
        <taxon>Alphaproteobacteria</taxon>
        <taxon>Rhodobacterales</taxon>
        <taxon>Rhodobacter group</taxon>
        <taxon>Rhodobacter</taxon>
    </lineage>
</organism>
<accession>A0A0J9EDT0</accession>
<dbReference type="PATRIC" id="fig|1675527.3.peg.1002"/>
<reference evidence="2 3" key="1">
    <citation type="submission" date="2015-06" db="EMBL/GenBank/DDBJ databases">
        <title>Draft genome sequence of an Alphaproteobacteria species associated to the Mediterranean sponge Oscarella lobularis.</title>
        <authorList>
            <person name="Jourda C."/>
            <person name="Santini S."/>
            <person name="Claverie J.-M."/>
        </authorList>
    </citation>
    <scope>NUCLEOTIDE SEQUENCE [LARGE SCALE GENOMIC DNA]</scope>
    <source>
        <strain evidence="2">IGS</strain>
    </source>
</reference>
<proteinExistence type="predicted"/>
<dbReference type="AlphaFoldDB" id="A0A0J9EDT0"/>
<dbReference type="EMBL" id="LFTY01000001">
    <property type="protein sequence ID" value="KMW60776.1"/>
    <property type="molecule type" value="Genomic_DNA"/>
</dbReference>
<keyword evidence="1" id="KW-0812">Transmembrane</keyword>
<name>A0A0J9EDT0_9RHOB</name>
<gene>
    <name evidence="2" type="ORF">AIOL_000941</name>
</gene>
<protein>
    <submittedName>
        <fullName evidence="2">Uncharacterized protein</fullName>
    </submittedName>
</protein>
<dbReference type="STRING" id="1675527.AIOL_000941"/>
<evidence type="ECO:0000256" key="1">
    <source>
        <dbReference type="SAM" id="Phobius"/>
    </source>
</evidence>
<keyword evidence="3" id="KW-1185">Reference proteome</keyword>
<evidence type="ECO:0000313" key="3">
    <source>
        <dbReference type="Proteomes" id="UP000037178"/>
    </source>
</evidence>
<keyword evidence="1" id="KW-1133">Transmembrane helix</keyword>
<evidence type="ECO:0000313" key="2">
    <source>
        <dbReference type="EMBL" id="KMW60776.1"/>
    </source>
</evidence>
<sequence length="79" mass="8467">MHARGRVMRSRIMLIGLAVMVIFAIAASIYGLGRESAQVDVMEQNQEAGDAADQASSVFERCIDGGGVFDFATGQCRGR</sequence>